<accession>A0A139SMY1</accession>
<gene>
    <name evidence="1" type="ORF">AXK12_04600</name>
</gene>
<evidence type="ECO:0000313" key="1">
    <source>
        <dbReference type="EMBL" id="KXU35966.1"/>
    </source>
</evidence>
<dbReference type="AlphaFoldDB" id="A0A139SMY1"/>
<name>A0A139SMY1_9BACT</name>
<reference evidence="1 2" key="1">
    <citation type="submission" date="2016-02" db="EMBL/GenBank/DDBJ databases">
        <authorList>
            <person name="Wen L."/>
            <person name="He K."/>
            <person name="Yang H."/>
        </authorList>
    </citation>
    <scope>NUCLEOTIDE SEQUENCE [LARGE SCALE GENOMIC DNA]</scope>
    <source>
        <strain evidence="1 2">CV41</strain>
    </source>
</reference>
<sequence>MSPHPSPAKKTGARKMSDTSAARLAELNAGAPTSNLVEQLSIDLAVLMETALPEIGADAIAQMRAASQLGVTQRMALAGKLLAAHFGEAGLGKALTHRSDTVRGWACYAVAALPDLTLEKRVALIRPLADDPHYAVREWPWLALRPHLASELEKAIGLLEPWTHERSEFLRRFASEALRPRGVWCAHITALKKTPALGLPLLEPLRADPSRYVQDSVANWLNDASKDSPEWVREVTSRWLAESPCAATQRIVTRALRSLRKAQL</sequence>
<dbReference type="OrthoDB" id="9797162at2"/>
<dbReference type="Proteomes" id="UP000071392">
    <property type="component" value="Unassembled WGS sequence"/>
</dbReference>
<evidence type="ECO:0000313" key="2">
    <source>
        <dbReference type="Proteomes" id="UP000071392"/>
    </source>
</evidence>
<dbReference type="InterPro" id="IPR016024">
    <property type="entry name" value="ARM-type_fold"/>
</dbReference>
<organism evidence="1 2">
    <name type="scientific">Cephaloticoccus capnophilus</name>
    <dbReference type="NCBI Taxonomy" id="1548208"/>
    <lineage>
        <taxon>Bacteria</taxon>
        <taxon>Pseudomonadati</taxon>
        <taxon>Verrucomicrobiota</taxon>
        <taxon>Opitutia</taxon>
        <taxon>Opitutales</taxon>
        <taxon>Opitutaceae</taxon>
        <taxon>Cephaloticoccus</taxon>
    </lineage>
</organism>
<dbReference type="SUPFAM" id="SSF48371">
    <property type="entry name" value="ARM repeat"/>
    <property type="match status" value="1"/>
</dbReference>
<dbReference type="EMBL" id="LSZP01000033">
    <property type="protein sequence ID" value="KXU35966.1"/>
    <property type="molecule type" value="Genomic_DNA"/>
</dbReference>
<keyword evidence="2" id="KW-1185">Reference proteome</keyword>
<dbReference type="Gene3D" id="1.25.40.290">
    <property type="entry name" value="ARM repeat domains"/>
    <property type="match status" value="1"/>
</dbReference>
<proteinExistence type="predicted"/>
<protein>
    <submittedName>
        <fullName evidence="1">DNA alkylation repair protein</fullName>
    </submittedName>
</protein>
<comment type="caution">
    <text evidence="1">The sequence shown here is derived from an EMBL/GenBank/DDBJ whole genome shotgun (WGS) entry which is preliminary data.</text>
</comment>